<dbReference type="Gene3D" id="3.30.360.10">
    <property type="entry name" value="Dihydrodipicolinate Reductase, domain 2"/>
    <property type="match status" value="1"/>
</dbReference>
<dbReference type="SUPFAM" id="SSF51735">
    <property type="entry name" value="NAD(P)-binding Rossmann-fold domains"/>
    <property type="match status" value="1"/>
</dbReference>
<evidence type="ECO:0000256" key="1">
    <source>
        <dbReference type="ARBA" id="ARBA00010928"/>
    </source>
</evidence>
<feature type="domain" description="Gfo/Idh/MocA-like oxidoreductase C-terminal" evidence="3">
    <location>
        <begin position="140"/>
        <end position="348"/>
    </location>
</feature>
<evidence type="ECO:0000259" key="3">
    <source>
        <dbReference type="Pfam" id="PF02894"/>
    </source>
</evidence>
<evidence type="ECO:0000259" key="2">
    <source>
        <dbReference type="Pfam" id="PF01408"/>
    </source>
</evidence>
<dbReference type="InterPro" id="IPR004104">
    <property type="entry name" value="Gfo/Idh/MocA-like_OxRdtase_C"/>
</dbReference>
<dbReference type="SUPFAM" id="SSF55347">
    <property type="entry name" value="Glyceraldehyde-3-phosphate dehydrogenase-like, C-terminal domain"/>
    <property type="match status" value="1"/>
</dbReference>
<comment type="similarity">
    <text evidence="1">Belongs to the Gfo/Idh/MocA family.</text>
</comment>
<comment type="caution">
    <text evidence="4">The sequence shown here is derived from an EMBL/GenBank/DDBJ whole genome shotgun (WGS) entry which is preliminary data.</text>
</comment>
<feature type="domain" description="Gfo/Idh/MocA-like oxidoreductase N-terminal" evidence="2">
    <location>
        <begin position="4"/>
        <end position="125"/>
    </location>
</feature>
<reference evidence="4 5" key="1">
    <citation type="submission" date="2024-03" db="EMBL/GenBank/DDBJ databases">
        <title>Human intestinal bacterial collection.</title>
        <authorList>
            <person name="Pauvert C."/>
            <person name="Hitch T.C.A."/>
            <person name="Clavel T."/>
        </authorList>
    </citation>
    <scope>NUCLEOTIDE SEQUENCE [LARGE SCALE GENOMIC DNA]</scope>
    <source>
        <strain evidence="4 5">CLA-JM-H44</strain>
    </source>
</reference>
<evidence type="ECO:0000313" key="4">
    <source>
        <dbReference type="EMBL" id="MEQ2439244.1"/>
    </source>
</evidence>
<dbReference type="InterPro" id="IPR000683">
    <property type="entry name" value="Gfo/Idh/MocA-like_OxRdtase_N"/>
</dbReference>
<dbReference type="Pfam" id="PF02894">
    <property type="entry name" value="GFO_IDH_MocA_C"/>
    <property type="match status" value="1"/>
</dbReference>
<gene>
    <name evidence="4" type="ORF">WMO26_00205</name>
</gene>
<dbReference type="InterPro" id="IPR052515">
    <property type="entry name" value="Gfo/Idh/MocA_Oxidoreductase"/>
</dbReference>
<accession>A0ABV1DX64</accession>
<organism evidence="4 5">
    <name type="scientific">Solibaculum intestinale</name>
    <dbReference type="NCBI Taxonomy" id="3133165"/>
    <lineage>
        <taxon>Bacteria</taxon>
        <taxon>Bacillati</taxon>
        <taxon>Bacillota</taxon>
        <taxon>Clostridia</taxon>
        <taxon>Eubacteriales</taxon>
        <taxon>Oscillospiraceae</taxon>
        <taxon>Solibaculum</taxon>
    </lineage>
</organism>
<dbReference type="PANTHER" id="PTHR43249:SF1">
    <property type="entry name" value="D-GLUCOSIDE 3-DEHYDROGENASE"/>
    <property type="match status" value="1"/>
</dbReference>
<dbReference type="PANTHER" id="PTHR43249">
    <property type="entry name" value="UDP-N-ACETYL-2-AMINO-2-DEOXY-D-GLUCURONATE OXIDASE"/>
    <property type="match status" value="1"/>
</dbReference>
<name>A0ABV1DX64_9FIRM</name>
<keyword evidence="5" id="KW-1185">Reference proteome</keyword>
<evidence type="ECO:0000313" key="5">
    <source>
        <dbReference type="Proteomes" id="UP001489509"/>
    </source>
</evidence>
<sequence>MDPIKYVLIGCGRIAPTHLRAALCYKEDIKVAAVCEVVPGKAENLLKSLGKEAEGIRCYSDYKEMLRVERPDVAAVTTESGYHAAVALDCIEAGVHVFIEKPIALSLQDADRIIEAAERKGVTVCCCHQNRFNKAIARTRQALEEGRFGKLLYGAIQVRWHRGEAYYKEGDWRGTWELDGGALMNQCIHGIDLLRWMMGDEVDEVFAYTDNLVHSYIQAEDLGVAVVKFKNGAYGIIEGTTDICEQDFEETLSVFGEKGTVKAGGICVNRLEQWRFADKDEDAERICEESVEDPGNVYGFGHVSLYADMIRALKTHTQPYVDAYAGRRALEMVLAVYLSAARHQPVKLPLGAVATVDFTGRFG</sequence>
<dbReference type="RefSeq" id="WP_349217488.1">
    <property type="nucleotide sequence ID" value="NZ_JBBMFD010000001.1"/>
</dbReference>
<dbReference type="EMBL" id="JBBMFD010000001">
    <property type="protein sequence ID" value="MEQ2439244.1"/>
    <property type="molecule type" value="Genomic_DNA"/>
</dbReference>
<dbReference type="InterPro" id="IPR036291">
    <property type="entry name" value="NAD(P)-bd_dom_sf"/>
</dbReference>
<proteinExistence type="inferred from homology"/>
<dbReference type="Proteomes" id="UP001489509">
    <property type="component" value="Unassembled WGS sequence"/>
</dbReference>
<dbReference type="Gene3D" id="3.40.50.720">
    <property type="entry name" value="NAD(P)-binding Rossmann-like Domain"/>
    <property type="match status" value="1"/>
</dbReference>
<dbReference type="Pfam" id="PF01408">
    <property type="entry name" value="GFO_IDH_MocA"/>
    <property type="match status" value="1"/>
</dbReference>
<protein>
    <submittedName>
        <fullName evidence="4">Gfo/Idh/MocA family oxidoreductase</fullName>
    </submittedName>
</protein>